<dbReference type="PROSITE" id="PS50192">
    <property type="entry name" value="T_SNARE"/>
    <property type="match status" value="1"/>
</dbReference>
<evidence type="ECO:0000313" key="13">
    <source>
        <dbReference type="EMBL" id="SPD17522.1"/>
    </source>
</evidence>
<reference evidence="12" key="1">
    <citation type="submission" date="2018-02" db="EMBL/GenBank/DDBJ databases">
        <authorList>
            <person name="Cohen D.B."/>
            <person name="Kent A.D."/>
        </authorList>
    </citation>
    <scope>NUCLEOTIDE SEQUENCE</scope>
</reference>
<feature type="coiled-coil region" evidence="9">
    <location>
        <begin position="102"/>
        <end position="129"/>
    </location>
</feature>
<evidence type="ECO:0000259" key="11">
    <source>
        <dbReference type="PROSITE" id="PS50192"/>
    </source>
</evidence>
<keyword evidence="2" id="KW-0813">Transport</keyword>
<dbReference type="GO" id="GO:0015031">
    <property type="term" value="P:protein transport"/>
    <property type="evidence" value="ECO:0007669"/>
    <property type="project" value="UniProtKB-KW"/>
</dbReference>
<evidence type="ECO:0000256" key="7">
    <source>
        <dbReference type="ARBA" id="ARBA00023136"/>
    </source>
</evidence>
<keyword evidence="6" id="KW-0333">Golgi apparatus</keyword>
<dbReference type="InterPro" id="IPR000727">
    <property type="entry name" value="T_SNARE_dom"/>
</dbReference>
<organism evidence="12">
    <name type="scientific">Fagus sylvatica</name>
    <name type="common">Beechnut</name>
    <dbReference type="NCBI Taxonomy" id="28930"/>
    <lineage>
        <taxon>Eukaryota</taxon>
        <taxon>Viridiplantae</taxon>
        <taxon>Streptophyta</taxon>
        <taxon>Embryophyta</taxon>
        <taxon>Tracheophyta</taxon>
        <taxon>Spermatophyta</taxon>
        <taxon>Magnoliopsida</taxon>
        <taxon>eudicotyledons</taxon>
        <taxon>Gunneridae</taxon>
        <taxon>Pentapetalae</taxon>
        <taxon>rosids</taxon>
        <taxon>fabids</taxon>
        <taxon>Fagales</taxon>
        <taxon>Fagaceae</taxon>
        <taxon>Fagus</taxon>
    </lineage>
</organism>
<dbReference type="Gene3D" id="1.20.5.110">
    <property type="match status" value="1"/>
</dbReference>
<dbReference type="EMBL" id="OIVN01004447">
    <property type="protein sequence ID" value="SPD17522.1"/>
    <property type="molecule type" value="Genomic_DNA"/>
</dbReference>
<evidence type="ECO:0000256" key="3">
    <source>
        <dbReference type="ARBA" id="ARBA00022692"/>
    </source>
</evidence>
<feature type="region of interest" description="Disordered" evidence="10">
    <location>
        <begin position="68"/>
        <end position="94"/>
    </location>
</feature>
<evidence type="ECO:0000313" key="12">
    <source>
        <dbReference type="EMBL" id="SPD07887.1"/>
    </source>
</evidence>
<evidence type="ECO:0000256" key="5">
    <source>
        <dbReference type="ARBA" id="ARBA00022989"/>
    </source>
</evidence>
<name>A0A2N9H050_FAGSY</name>
<dbReference type="SUPFAM" id="SSF58038">
    <property type="entry name" value="SNARE fusion complex"/>
    <property type="match status" value="1"/>
</dbReference>
<dbReference type="InterPro" id="IPR039899">
    <property type="entry name" value="BET1_SNARE"/>
</dbReference>
<proteinExistence type="predicted"/>
<dbReference type="GO" id="GO:0000139">
    <property type="term" value="C:Golgi membrane"/>
    <property type="evidence" value="ECO:0007669"/>
    <property type="project" value="UniProtKB-SubCell"/>
</dbReference>
<evidence type="ECO:0000256" key="1">
    <source>
        <dbReference type="ARBA" id="ARBA00004194"/>
    </source>
</evidence>
<evidence type="ECO:0000256" key="9">
    <source>
        <dbReference type="SAM" id="Coils"/>
    </source>
</evidence>
<evidence type="ECO:0000256" key="6">
    <source>
        <dbReference type="ARBA" id="ARBA00023034"/>
    </source>
</evidence>
<feature type="domain" description="T-SNARE coiled-coil homology" evidence="11">
    <location>
        <begin position="99"/>
        <end position="147"/>
    </location>
</feature>
<accession>A0A2N9H050</accession>
<evidence type="ECO:0000256" key="10">
    <source>
        <dbReference type="SAM" id="MobiDB-lite"/>
    </source>
</evidence>
<keyword evidence="7" id="KW-0472">Membrane</keyword>
<evidence type="ECO:0000256" key="2">
    <source>
        <dbReference type="ARBA" id="ARBA00022448"/>
    </source>
</evidence>
<dbReference type="CDD" id="cd15853">
    <property type="entry name" value="SNARE_Bet1"/>
    <property type="match status" value="1"/>
</dbReference>
<comment type="subcellular location">
    <subcellularLocation>
        <location evidence="8">Endomembrane system</location>
        <topology evidence="8">Single-pass type IV membrane protein</topology>
    </subcellularLocation>
    <subcellularLocation>
        <location evidence="1">Golgi apparatus membrane</location>
        <topology evidence="1">Single-pass membrane protein</topology>
    </subcellularLocation>
</comment>
<evidence type="ECO:0000256" key="4">
    <source>
        <dbReference type="ARBA" id="ARBA00022927"/>
    </source>
</evidence>
<dbReference type="EMBL" id="OIVN01002979">
    <property type="protein sequence ID" value="SPD07887.1"/>
    <property type="molecule type" value="Genomic_DNA"/>
</dbReference>
<evidence type="ECO:0000256" key="8">
    <source>
        <dbReference type="ARBA" id="ARBA00046280"/>
    </source>
</evidence>
<protein>
    <recommendedName>
        <fullName evidence="11">t-SNARE coiled-coil homology domain-containing protein</fullName>
    </recommendedName>
</protein>
<keyword evidence="9" id="KW-0175">Coiled coil</keyword>
<dbReference type="AlphaFoldDB" id="A0A2N9H050"/>
<keyword evidence="3" id="KW-0812">Transmembrane</keyword>
<sequence length="254" mass="27609">MLGTKLEAHYFNRSVHFFWWPNGLSIMILRILQALLFLLALVLRAANTPPECDSGEELITPRQQIRPRLIKSPPDPTLDVPVAGTLDQHPSRNDVLNTSMREKDQKRRIDRYQDAVVQLKKLAVEINKEVDSQNRMLDRMGNDMDSSRGVLSGTMDQDHAELRRLGGTRGENLPAAGLEVVGDGAVACESDLVGGGVHRPELEHRYVDGTSGDLDGTVHAGQFGGVGIVCGVGVGVGFGFGYGLGLVWGAFEPG</sequence>
<keyword evidence="5" id="KW-1133">Transmembrane helix</keyword>
<dbReference type="PANTHER" id="PTHR12791">
    <property type="entry name" value="GOLGI SNARE BET1-RELATED"/>
    <property type="match status" value="1"/>
</dbReference>
<gene>
    <name evidence="12" type="ORF">FSB_LOCUS35769</name>
    <name evidence="13" type="ORF">FSB_LOCUS45404</name>
</gene>
<keyword evidence="4" id="KW-0653">Protein transport</keyword>